<dbReference type="SUPFAM" id="SSF52172">
    <property type="entry name" value="CheY-like"/>
    <property type="match status" value="1"/>
</dbReference>
<organism evidence="10 11">
    <name type="scientific">Paraburkholderia phenazinium</name>
    <dbReference type="NCBI Taxonomy" id="60549"/>
    <lineage>
        <taxon>Bacteria</taxon>
        <taxon>Pseudomonadati</taxon>
        <taxon>Pseudomonadota</taxon>
        <taxon>Betaproteobacteria</taxon>
        <taxon>Burkholderiales</taxon>
        <taxon>Burkholderiaceae</taxon>
        <taxon>Paraburkholderia</taxon>
    </lineage>
</organism>
<feature type="DNA-binding region" description="OmpR/PhoB-type" evidence="7">
    <location>
        <begin position="157"/>
        <end position="254"/>
    </location>
</feature>
<evidence type="ECO:0000259" key="8">
    <source>
        <dbReference type="PROSITE" id="PS50110"/>
    </source>
</evidence>
<keyword evidence="2" id="KW-0902">Two-component regulatory system</keyword>
<dbReference type="SMART" id="SM00448">
    <property type="entry name" value="REC"/>
    <property type="match status" value="1"/>
</dbReference>
<dbReference type="InterPro" id="IPR001867">
    <property type="entry name" value="OmpR/PhoB-type_DNA-bd"/>
</dbReference>
<dbReference type="GO" id="GO:0006355">
    <property type="term" value="P:regulation of DNA-templated transcription"/>
    <property type="evidence" value="ECO:0007669"/>
    <property type="project" value="InterPro"/>
</dbReference>
<dbReference type="Gene3D" id="1.10.10.10">
    <property type="entry name" value="Winged helix-like DNA-binding domain superfamily/Winged helix DNA-binding domain"/>
    <property type="match status" value="1"/>
</dbReference>
<dbReference type="PROSITE" id="PS51755">
    <property type="entry name" value="OMPR_PHOB"/>
    <property type="match status" value="1"/>
</dbReference>
<dbReference type="Pfam" id="PF00486">
    <property type="entry name" value="Trans_reg_C"/>
    <property type="match status" value="1"/>
</dbReference>
<sequence length="254" mass="28028">MFHVALQRICDTAGSLLPAPAFTTPATHIVVKILTIEDDQIVGRDIVDTLSGAGFDVEWVTSGQDGIARAVHDEFDVITLDRVLPGIDGLTILKTIRGVGIETPVLMISALSDVDERVRGLLAGGDDYIPKPFSAEEMKARIEVLLRRRGRRQQAASTVLRVDDLELDLIARTATRGEHAVALPPVEFKLLEYFARNSGQILTRTMIFQSVWDMHFDPGTNLIEVYVGLLRRKIDLPGMRPLLKTVRGSGYMLG</sequence>
<dbReference type="InterPro" id="IPR001789">
    <property type="entry name" value="Sig_transdc_resp-reg_receiver"/>
</dbReference>
<dbReference type="PROSITE" id="PS50110">
    <property type="entry name" value="RESPONSE_REGULATORY"/>
    <property type="match status" value="1"/>
</dbReference>
<dbReference type="GO" id="GO:0005829">
    <property type="term" value="C:cytosol"/>
    <property type="evidence" value="ECO:0007669"/>
    <property type="project" value="TreeGrafter"/>
</dbReference>
<keyword evidence="4 7" id="KW-0238">DNA-binding</keyword>
<feature type="domain" description="OmpR/PhoB-type" evidence="9">
    <location>
        <begin position="157"/>
        <end position="254"/>
    </location>
</feature>
<dbReference type="GO" id="GO:0000976">
    <property type="term" value="F:transcription cis-regulatory region binding"/>
    <property type="evidence" value="ECO:0007669"/>
    <property type="project" value="TreeGrafter"/>
</dbReference>
<dbReference type="InterPro" id="IPR036388">
    <property type="entry name" value="WH-like_DNA-bd_sf"/>
</dbReference>
<feature type="domain" description="Response regulatory" evidence="8">
    <location>
        <begin position="32"/>
        <end position="146"/>
    </location>
</feature>
<name>A0A1N6GF79_9BURK</name>
<proteinExistence type="predicted"/>
<dbReference type="SMART" id="SM00862">
    <property type="entry name" value="Trans_reg_C"/>
    <property type="match status" value="1"/>
</dbReference>
<reference evidence="10 11" key="1">
    <citation type="submission" date="2016-11" db="EMBL/GenBank/DDBJ databases">
        <authorList>
            <person name="Jaros S."/>
            <person name="Januszkiewicz K."/>
            <person name="Wedrychowicz H."/>
        </authorList>
    </citation>
    <scope>NUCLEOTIDE SEQUENCE [LARGE SCALE GENOMIC DNA]</scope>
    <source>
        <strain evidence="10 11">GAS95</strain>
    </source>
</reference>
<dbReference type="FunFam" id="1.10.10.10:FF:000005">
    <property type="entry name" value="Two-component system response regulator"/>
    <property type="match status" value="1"/>
</dbReference>
<dbReference type="InterPro" id="IPR011006">
    <property type="entry name" value="CheY-like_superfamily"/>
</dbReference>
<accession>A0A1N6GF79</accession>
<dbReference type="Gene3D" id="3.40.50.2300">
    <property type="match status" value="1"/>
</dbReference>
<dbReference type="EMBL" id="FSRU01000001">
    <property type="protein sequence ID" value="SIO06062.1"/>
    <property type="molecule type" value="Genomic_DNA"/>
</dbReference>
<evidence type="ECO:0000256" key="6">
    <source>
        <dbReference type="PROSITE-ProRule" id="PRU00169"/>
    </source>
</evidence>
<dbReference type="GO" id="GO:0000156">
    <property type="term" value="F:phosphorelay response regulator activity"/>
    <property type="evidence" value="ECO:0007669"/>
    <property type="project" value="TreeGrafter"/>
</dbReference>
<dbReference type="Proteomes" id="UP000185151">
    <property type="component" value="Unassembled WGS sequence"/>
</dbReference>
<gene>
    <name evidence="10" type="ORF">SAMN05444165_0726</name>
</gene>
<evidence type="ECO:0000256" key="7">
    <source>
        <dbReference type="PROSITE-ProRule" id="PRU01091"/>
    </source>
</evidence>
<dbReference type="InterPro" id="IPR039420">
    <property type="entry name" value="WalR-like"/>
</dbReference>
<dbReference type="Gene3D" id="6.10.250.690">
    <property type="match status" value="1"/>
</dbReference>
<dbReference type="GO" id="GO:0032993">
    <property type="term" value="C:protein-DNA complex"/>
    <property type="evidence" value="ECO:0007669"/>
    <property type="project" value="TreeGrafter"/>
</dbReference>
<feature type="modified residue" description="4-aspartylphosphate" evidence="6">
    <location>
        <position position="81"/>
    </location>
</feature>
<keyword evidence="11" id="KW-1185">Reference proteome</keyword>
<evidence type="ECO:0000256" key="1">
    <source>
        <dbReference type="ARBA" id="ARBA00022553"/>
    </source>
</evidence>
<evidence type="ECO:0000256" key="3">
    <source>
        <dbReference type="ARBA" id="ARBA00023015"/>
    </source>
</evidence>
<keyword evidence="1 6" id="KW-0597">Phosphoprotein</keyword>
<dbReference type="AlphaFoldDB" id="A0A1N6GF79"/>
<dbReference type="PANTHER" id="PTHR48111:SF76">
    <property type="entry name" value="TWO-COMPONENT RESPONSE REGULATOR"/>
    <property type="match status" value="1"/>
</dbReference>
<evidence type="ECO:0000256" key="5">
    <source>
        <dbReference type="ARBA" id="ARBA00023163"/>
    </source>
</evidence>
<evidence type="ECO:0000313" key="11">
    <source>
        <dbReference type="Proteomes" id="UP000185151"/>
    </source>
</evidence>
<protein>
    <submittedName>
        <fullName evidence="10">Two component transcriptional regulator, winged helix family</fullName>
    </submittedName>
</protein>
<keyword evidence="3" id="KW-0805">Transcription regulation</keyword>
<dbReference type="PANTHER" id="PTHR48111">
    <property type="entry name" value="REGULATOR OF RPOS"/>
    <property type="match status" value="1"/>
</dbReference>
<evidence type="ECO:0000256" key="2">
    <source>
        <dbReference type="ARBA" id="ARBA00023012"/>
    </source>
</evidence>
<keyword evidence="5" id="KW-0804">Transcription</keyword>
<dbReference type="Pfam" id="PF00072">
    <property type="entry name" value="Response_reg"/>
    <property type="match status" value="1"/>
</dbReference>
<evidence type="ECO:0000259" key="9">
    <source>
        <dbReference type="PROSITE" id="PS51755"/>
    </source>
</evidence>
<evidence type="ECO:0000313" key="10">
    <source>
        <dbReference type="EMBL" id="SIO06062.1"/>
    </source>
</evidence>
<evidence type="ECO:0000256" key="4">
    <source>
        <dbReference type="ARBA" id="ARBA00023125"/>
    </source>
</evidence>
<dbReference type="CDD" id="cd00383">
    <property type="entry name" value="trans_reg_C"/>
    <property type="match status" value="1"/>
</dbReference>